<protein>
    <submittedName>
        <fullName evidence="1">Uncharacterized protein</fullName>
    </submittedName>
</protein>
<gene>
    <name evidence="1" type="ORF">SDC9_193716</name>
</gene>
<proteinExistence type="predicted"/>
<organism evidence="1">
    <name type="scientific">bioreactor metagenome</name>
    <dbReference type="NCBI Taxonomy" id="1076179"/>
    <lineage>
        <taxon>unclassified sequences</taxon>
        <taxon>metagenomes</taxon>
        <taxon>ecological metagenomes</taxon>
    </lineage>
</organism>
<dbReference type="EMBL" id="VSSQ01106554">
    <property type="protein sequence ID" value="MPN46133.1"/>
    <property type="molecule type" value="Genomic_DNA"/>
</dbReference>
<sequence length="81" mass="9135">MKDLKRIYAAIDKITAFEAELFLLFYAKIVQLSADAKAVEKNSQYVASLNYILRNKDPQKDHAVGILLLRKGAAQPRRISA</sequence>
<evidence type="ECO:0000313" key="1">
    <source>
        <dbReference type="EMBL" id="MPN46133.1"/>
    </source>
</evidence>
<dbReference type="AlphaFoldDB" id="A0A645IFI4"/>
<comment type="caution">
    <text evidence="1">The sequence shown here is derived from an EMBL/GenBank/DDBJ whole genome shotgun (WGS) entry which is preliminary data.</text>
</comment>
<accession>A0A645IFI4</accession>
<reference evidence="1" key="1">
    <citation type="submission" date="2019-08" db="EMBL/GenBank/DDBJ databases">
        <authorList>
            <person name="Kucharzyk K."/>
            <person name="Murdoch R.W."/>
            <person name="Higgins S."/>
            <person name="Loffler F."/>
        </authorList>
    </citation>
    <scope>NUCLEOTIDE SEQUENCE</scope>
</reference>
<name>A0A645IFI4_9ZZZZ</name>